<keyword evidence="9" id="KW-1185">Reference proteome</keyword>
<dbReference type="Pfam" id="PF00989">
    <property type="entry name" value="PAS"/>
    <property type="match status" value="1"/>
</dbReference>
<protein>
    <submittedName>
        <fullName evidence="8">Diguanylate cyclase</fullName>
    </submittedName>
</protein>
<dbReference type="InterPro" id="IPR001633">
    <property type="entry name" value="EAL_dom"/>
</dbReference>
<dbReference type="Pfam" id="PF00990">
    <property type="entry name" value="GGDEF"/>
    <property type="match status" value="1"/>
</dbReference>
<dbReference type="Gene3D" id="3.30.70.270">
    <property type="match status" value="1"/>
</dbReference>
<gene>
    <name evidence="8" type="ORF">NMK_0796</name>
</gene>
<dbReference type="Gene3D" id="3.20.20.450">
    <property type="entry name" value="EAL domain"/>
    <property type="match status" value="1"/>
</dbReference>
<evidence type="ECO:0000313" key="9">
    <source>
        <dbReference type="Proteomes" id="UP000245081"/>
    </source>
</evidence>
<dbReference type="PROSITE" id="PS50112">
    <property type="entry name" value="PAS"/>
    <property type="match status" value="1"/>
</dbReference>
<evidence type="ECO:0000256" key="2">
    <source>
        <dbReference type="SAM" id="Phobius"/>
    </source>
</evidence>
<dbReference type="SUPFAM" id="SSF55073">
    <property type="entry name" value="Nucleotide cyclase"/>
    <property type="match status" value="1"/>
</dbReference>
<dbReference type="Pfam" id="PF22673">
    <property type="entry name" value="MCP-like_PDC_1"/>
    <property type="match status" value="1"/>
</dbReference>
<dbReference type="PROSITE" id="PS50113">
    <property type="entry name" value="PAC"/>
    <property type="match status" value="1"/>
</dbReference>
<dbReference type="Pfam" id="PF00563">
    <property type="entry name" value="EAL"/>
    <property type="match status" value="1"/>
</dbReference>
<feature type="domain" description="PAC" evidence="4">
    <location>
        <begin position="478"/>
        <end position="528"/>
    </location>
</feature>
<dbReference type="GO" id="GO:0071111">
    <property type="term" value="F:cyclic-guanylate-specific phosphodiesterase activity"/>
    <property type="evidence" value="ECO:0007669"/>
    <property type="project" value="UniProtKB-EC"/>
</dbReference>
<dbReference type="SUPFAM" id="SSF141868">
    <property type="entry name" value="EAL domain-like"/>
    <property type="match status" value="1"/>
</dbReference>
<feature type="domain" description="GGDEF" evidence="7">
    <location>
        <begin position="560"/>
        <end position="698"/>
    </location>
</feature>
<dbReference type="CDD" id="cd12913">
    <property type="entry name" value="PDC1_MCP_like"/>
    <property type="match status" value="1"/>
</dbReference>
<dbReference type="CDD" id="cd01949">
    <property type="entry name" value="GGDEF"/>
    <property type="match status" value="1"/>
</dbReference>
<dbReference type="SMART" id="SM00304">
    <property type="entry name" value="HAMP"/>
    <property type="match status" value="1"/>
</dbReference>
<name>A0A2R5F4A8_9PROT</name>
<dbReference type="SUPFAM" id="SSF55785">
    <property type="entry name" value="PYP-like sensor domain (PAS domain)"/>
    <property type="match status" value="1"/>
</dbReference>
<feature type="domain" description="HAMP" evidence="6">
    <location>
        <begin position="325"/>
        <end position="377"/>
    </location>
</feature>
<feature type="domain" description="EAL" evidence="5">
    <location>
        <begin position="707"/>
        <end position="964"/>
    </location>
</feature>
<evidence type="ECO:0000259" key="7">
    <source>
        <dbReference type="PROSITE" id="PS50887"/>
    </source>
</evidence>
<evidence type="ECO:0000313" key="8">
    <source>
        <dbReference type="EMBL" id="GBG13252.1"/>
    </source>
</evidence>
<keyword evidence="2" id="KW-1133">Transmembrane helix</keyword>
<accession>A0A2R5F4A8</accession>
<dbReference type="InterPro" id="IPR035965">
    <property type="entry name" value="PAS-like_dom_sf"/>
</dbReference>
<dbReference type="InterPro" id="IPR013767">
    <property type="entry name" value="PAS_fold"/>
</dbReference>
<organism evidence="8 9">
    <name type="scientific">Novimethylophilus kurashikiensis</name>
    <dbReference type="NCBI Taxonomy" id="1825523"/>
    <lineage>
        <taxon>Bacteria</taxon>
        <taxon>Pseudomonadati</taxon>
        <taxon>Pseudomonadota</taxon>
        <taxon>Betaproteobacteria</taxon>
        <taxon>Nitrosomonadales</taxon>
        <taxon>Methylophilaceae</taxon>
        <taxon>Novimethylophilus</taxon>
    </lineage>
</organism>
<evidence type="ECO:0000259" key="3">
    <source>
        <dbReference type="PROSITE" id="PS50112"/>
    </source>
</evidence>
<dbReference type="GO" id="GO:0016020">
    <property type="term" value="C:membrane"/>
    <property type="evidence" value="ECO:0007669"/>
    <property type="project" value="InterPro"/>
</dbReference>
<feature type="domain" description="PAS" evidence="3">
    <location>
        <begin position="400"/>
        <end position="445"/>
    </location>
</feature>
<dbReference type="InterPro" id="IPR003660">
    <property type="entry name" value="HAMP_dom"/>
</dbReference>
<dbReference type="GO" id="GO:0007165">
    <property type="term" value="P:signal transduction"/>
    <property type="evidence" value="ECO:0007669"/>
    <property type="project" value="InterPro"/>
</dbReference>
<dbReference type="PANTHER" id="PTHR44757:SF2">
    <property type="entry name" value="BIOFILM ARCHITECTURE MAINTENANCE PROTEIN MBAA"/>
    <property type="match status" value="1"/>
</dbReference>
<dbReference type="PROSITE" id="PS50885">
    <property type="entry name" value="HAMP"/>
    <property type="match status" value="1"/>
</dbReference>
<dbReference type="FunFam" id="3.20.20.450:FF:000001">
    <property type="entry name" value="Cyclic di-GMP phosphodiesterase yahA"/>
    <property type="match status" value="1"/>
</dbReference>
<dbReference type="FunFam" id="3.30.70.270:FF:000001">
    <property type="entry name" value="Diguanylate cyclase domain protein"/>
    <property type="match status" value="1"/>
</dbReference>
<evidence type="ECO:0000259" key="6">
    <source>
        <dbReference type="PROSITE" id="PS50885"/>
    </source>
</evidence>
<dbReference type="InterPro" id="IPR052155">
    <property type="entry name" value="Biofilm_reg_signaling"/>
</dbReference>
<dbReference type="GO" id="GO:0006355">
    <property type="term" value="P:regulation of DNA-templated transcription"/>
    <property type="evidence" value="ECO:0007669"/>
    <property type="project" value="InterPro"/>
</dbReference>
<dbReference type="PROSITE" id="PS50887">
    <property type="entry name" value="GGDEF"/>
    <property type="match status" value="1"/>
</dbReference>
<dbReference type="AlphaFoldDB" id="A0A2R5F4A8"/>
<keyword evidence="2" id="KW-0472">Membrane</keyword>
<dbReference type="InterPro" id="IPR000700">
    <property type="entry name" value="PAS-assoc_C"/>
</dbReference>
<dbReference type="PANTHER" id="PTHR44757">
    <property type="entry name" value="DIGUANYLATE CYCLASE DGCP"/>
    <property type="match status" value="1"/>
</dbReference>
<sequence>MSIKLKIFLYLLFPIFAADVLIQLYDFVGMRANTVQQIRHAQLENAENNANRVDALLNRVSAVASTTAQFLSVNEDLSEQSLYQVLKHVVGSNSLIYGAAIAFEPGEFEGRKLFCPYVFRSPSGVKGMDIGTQAYDYTQPQWEWYYLPRKLSKPVWTEPYFDRGAGNIKMVTFSVPFYRHWHVAGIATVDLDLGRMLDFADIKKPANGDAEFYILSKSGMLLFPQGKTAQIDSLATSVPGLKKDDAAMLQPLLNARQPRLLELSGANGTQRWAALVPIKTWDWVLLSKVEPEAALKAVNGLGWQVIGFILLSLVLGTVTAWFLIGRIVNPLGRLARAVNEIAHGNLSVRVKVESEDEVGQLAQHFSIMAQRLAEREHALVTLNSALESRVVQRTTALQERQVKLETILETALDAVVQIDVMGVITGWNGQAENIFGWSRAEAMGRLLHETVIPLRNREVYLNGLDGYRETGDWPILNSRFEMRVLHRSGHEFLVELTVTAVTTEGRREFNAFIRDITDRRQAEEHIKQLAYFDSLTQLPNRRLLMQRLQHALTGATHNEHHAALLMIDLDNFKTINDTLGHDTGDLLLQQVAQRLVECVRDVDTVARLGGDEFMVLLDRLSADAEVAGEQAQSIGEKILLALGRPYLFGEQELVSPPSIGVTVFEVSASVPEEVMKRADIAMYQSKKAGKNTLRFFNPDMQATIEARHQMERWLQQALAKNEFRILYQLQVTEERQEQFACGAELLLRWQHPVRGLVSPAEFIPLAEETGLIVPIGQWVLETACRQIKTWESDPLRQHLQLSVNVSARQFRHPEFVRHVLNALQVSGANPRNLKLELTESLVLENLAEAIAKMQAIKQVGVQFAMDDFGTGHSSLSNLKKLPLDQIKIDQSFVRDLPANHDDAVIVQTIISMARNLGMEIIAEGVETQAQCEFLAVHECRNFQGYLFSRPVDIDEFERLLLRFPVAEQAALTHLKSGV</sequence>
<dbReference type="NCBIfam" id="TIGR00229">
    <property type="entry name" value="sensory_box"/>
    <property type="match status" value="1"/>
</dbReference>
<dbReference type="Gene3D" id="6.10.340.10">
    <property type="match status" value="1"/>
</dbReference>
<dbReference type="Gene3D" id="3.30.450.20">
    <property type="entry name" value="PAS domain"/>
    <property type="match status" value="2"/>
</dbReference>
<dbReference type="InterPro" id="IPR035919">
    <property type="entry name" value="EAL_sf"/>
</dbReference>
<dbReference type="SMART" id="SM00052">
    <property type="entry name" value="EAL"/>
    <property type="match status" value="1"/>
</dbReference>
<dbReference type="SMART" id="SM00267">
    <property type="entry name" value="GGDEF"/>
    <property type="match status" value="1"/>
</dbReference>
<dbReference type="PROSITE" id="PS50883">
    <property type="entry name" value="EAL"/>
    <property type="match status" value="1"/>
</dbReference>
<dbReference type="InterPro" id="IPR043128">
    <property type="entry name" value="Rev_trsase/Diguanyl_cyclase"/>
</dbReference>
<dbReference type="EMBL" id="BDOQ01000003">
    <property type="protein sequence ID" value="GBG13252.1"/>
    <property type="molecule type" value="Genomic_DNA"/>
</dbReference>
<dbReference type="InterPro" id="IPR000160">
    <property type="entry name" value="GGDEF_dom"/>
</dbReference>
<dbReference type="InterPro" id="IPR000014">
    <property type="entry name" value="PAS"/>
</dbReference>
<dbReference type="GO" id="GO:0071732">
    <property type="term" value="P:cellular response to nitric oxide"/>
    <property type="evidence" value="ECO:0007669"/>
    <property type="project" value="UniProtKB-ARBA"/>
</dbReference>
<dbReference type="SUPFAM" id="SSF158472">
    <property type="entry name" value="HAMP domain-like"/>
    <property type="match status" value="1"/>
</dbReference>
<dbReference type="Proteomes" id="UP000245081">
    <property type="component" value="Unassembled WGS sequence"/>
</dbReference>
<dbReference type="NCBIfam" id="TIGR00254">
    <property type="entry name" value="GGDEF"/>
    <property type="match status" value="1"/>
</dbReference>
<evidence type="ECO:0000259" key="5">
    <source>
        <dbReference type="PROSITE" id="PS50883"/>
    </source>
</evidence>
<dbReference type="CDD" id="cd06225">
    <property type="entry name" value="HAMP"/>
    <property type="match status" value="1"/>
</dbReference>
<feature type="transmembrane region" description="Helical" evidence="2">
    <location>
        <begin position="7"/>
        <end position="25"/>
    </location>
</feature>
<dbReference type="OrthoDB" id="9813903at2"/>
<proteinExistence type="predicted"/>
<dbReference type="InterPro" id="IPR029787">
    <property type="entry name" value="Nucleotide_cyclase"/>
</dbReference>
<dbReference type="Pfam" id="PF00672">
    <property type="entry name" value="HAMP"/>
    <property type="match status" value="1"/>
</dbReference>
<keyword evidence="2" id="KW-0812">Transmembrane</keyword>
<dbReference type="RefSeq" id="WP_109014473.1">
    <property type="nucleotide sequence ID" value="NZ_BDOQ01000003.1"/>
</dbReference>
<evidence type="ECO:0000259" key="4">
    <source>
        <dbReference type="PROSITE" id="PS50113"/>
    </source>
</evidence>
<dbReference type="CDD" id="cd01948">
    <property type="entry name" value="EAL"/>
    <property type="match status" value="1"/>
</dbReference>
<reference evidence="8 9" key="1">
    <citation type="journal article" date="2018" name="Environ. Microbiol.">
        <title>Isolation and genomic characterization of Novimethylophilus kurashikiensis gen. nov. sp. nov., a new lanthanide-dependent methylotrophic species of Methylophilaceae.</title>
        <authorList>
            <person name="Lv H."/>
            <person name="Sahin N."/>
            <person name="Tani A."/>
        </authorList>
    </citation>
    <scope>NUCLEOTIDE SEQUENCE [LARGE SCALE GENOMIC DNA]</scope>
    <source>
        <strain evidence="8 9">La2-4</strain>
    </source>
</reference>
<comment type="catalytic activity">
    <reaction evidence="1">
        <text>3',3'-c-di-GMP + H2O = 5'-phosphoguanylyl(3'-&gt;5')guanosine + H(+)</text>
        <dbReference type="Rhea" id="RHEA:24902"/>
        <dbReference type="ChEBI" id="CHEBI:15377"/>
        <dbReference type="ChEBI" id="CHEBI:15378"/>
        <dbReference type="ChEBI" id="CHEBI:58754"/>
        <dbReference type="ChEBI" id="CHEBI:58805"/>
        <dbReference type="EC" id="3.1.4.52"/>
    </reaction>
    <physiologicalReaction direction="left-to-right" evidence="1">
        <dbReference type="Rhea" id="RHEA:24903"/>
    </physiologicalReaction>
</comment>
<evidence type="ECO:0000256" key="1">
    <source>
        <dbReference type="ARBA" id="ARBA00051114"/>
    </source>
</evidence>
<dbReference type="CDD" id="cd00130">
    <property type="entry name" value="PAS"/>
    <property type="match status" value="1"/>
</dbReference>
<comment type="caution">
    <text evidence="8">The sequence shown here is derived from an EMBL/GenBank/DDBJ whole genome shotgun (WGS) entry which is preliminary data.</text>
</comment>